<evidence type="ECO:0000313" key="2">
    <source>
        <dbReference type="EMBL" id="CQR51335.1"/>
    </source>
</evidence>
<proteinExistence type="predicted"/>
<name>A0A0D6JTE8_9EURY</name>
<dbReference type="Proteomes" id="UP000198902">
    <property type="component" value="Unassembled WGS sequence"/>
</dbReference>
<feature type="domain" description="Archaeal Type IV pilin N-terminal" evidence="1">
    <location>
        <begin position="14"/>
        <end position="84"/>
    </location>
</feature>
<reference evidence="3" key="1">
    <citation type="submission" date="2015-03" db="EMBL/GenBank/DDBJ databases">
        <authorList>
            <person name="Urmite Genomes"/>
        </authorList>
    </citation>
    <scope>NUCLEOTIDE SEQUENCE [LARGE SCALE GENOMIC DNA]</scope>
    <source>
        <strain evidence="3">Arc-Hr</strain>
    </source>
</reference>
<evidence type="ECO:0000313" key="3">
    <source>
        <dbReference type="Proteomes" id="UP000198902"/>
    </source>
</evidence>
<dbReference type="AlphaFoldDB" id="A0A0D6JTE8"/>
<gene>
    <name evidence="2" type="ORF">BN996_02697</name>
</gene>
<dbReference type="EMBL" id="CSTE01000002">
    <property type="protein sequence ID" value="CQR51335.1"/>
    <property type="molecule type" value="Genomic_DNA"/>
</dbReference>
<organism evidence="2 3">
    <name type="scientific">Haloferax massiliensis</name>
    <dbReference type="NCBI Taxonomy" id="1476858"/>
    <lineage>
        <taxon>Archaea</taxon>
        <taxon>Methanobacteriati</taxon>
        <taxon>Methanobacteriota</taxon>
        <taxon>Stenosarchaea group</taxon>
        <taxon>Halobacteria</taxon>
        <taxon>Halobacteriales</taxon>
        <taxon>Haloferacaceae</taxon>
        <taxon>Haloferax</taxon>
    </lineage>
</organism>
<sequence>MPRQFRNSTRGSSVLLGSVLLIGLVVVVAAAVGAAAFDAADSSPTPTRPTALSLSVSGDTLSLVHEGGAPLDVDSLAVRISVNGEPLAHQPPVPFFSASGFRPGPTGPFNAAADSRWTVGETATLELAGTNDPGIEPGATVTVRVFDGDTPVAALEARAS</sequence>
<dbReference type="OrthoDB" id="201989at2157"/>
<evidence type="ECO:0000259" key="1">
    <source>
        <dbReference type="Pfam" id="PF07790"/>
    </source>
</evidence>
<protein>
    <recommendedName>
        <fullName evidence="1">Archaeal Type IV pilin N-terminal domain-containing protein</fullName>
    </recommendedName>
</protein>
<accession>A0A0D6JTE8</accession>
<dbReference type="Pfam" id="PF07790">
    <property type="entry name" value="Pilin_N"/>
    <property type="match status" value="1"/>
</dbReference>
<dbReference type="InterPro" id="IPR012859">
    <property type="entry name" value="Pilin_N_archaeal"/>
</dbReference>
<keyword evidence="3" id="KW-1185">Reference proteome</keyword>
<dbReference type="RefSeq" id="WP_089779676.1">
    <property type="nucleotide sequence ID" value="NZ_CABLRR010000002.1"/>
</dbReference>